<dbReference type="InterPro" id="IPR017437">
    <property type="entry name" value="ATP-NAD_kinase_PpnK-typ_C"/>
</dbReference>
<gene>
    <name evidence="3" type="ORF">EVOR1521_LOCUS707</name>
</gene>
<dbReference type="Gene3D" id="1.10.10.10">
    <property type="entry name" value="Winged helix-like DNA-binding domain superfamily/Winged helix DNA-binding domain"/>
    <property type="match status" value="1"/>
</dbReference>
<dbReference type="GO" id="GO:0019674">
    <property type="term" value="P:NAD+ metabolic process"/>
    <property type="evidence" value="ECO:0007669"/>
    <property type="project" value="InterPro"/>
</dbReference>
<dbReference type="Gene3D" id="3.30.479.30">
    <property type="entry name" value="Band 7 domain"/>
    <property type="match status" value="1"/>
</dbReference>
<feature type="domain" description="Band 7" evidence="2">
    <location>
        <begin position="174"/>
        <end position="334"/>
    </location>
</feature>
<name>A0AA36HJ47_9DINO</name>
<evidence type="ECO:0000259" key="2">
    <source>
        <dbReference type="Pfam" id="PF01145"/>
    </source>
</evidence>
<dbReference type="SUPFAM" id="SSF46785">
    <property type="entry name" value="Winged helix' DNA-binding domain"/>
    <property type="match status" value="1"/>
</dbReference>
<evidence type="ECO:0008006" key="5">
    <source>
        <dbReference type="Google" id="ProtNLM"/>
    </source>
</evidence>
<sequence length="763" mass="83894">MLMVRKDANTVGGDWAIPGGFVHMEEAIEDTAKRVLREKVGVIEVYLEQLFTYGAPDRDPRERVISVTHFALVPFENLSRLVKANKELTLAQVHTDWKDDTGASARALTGTLGELSLAFDHAYILGDVVKRLRGKLDYTSVALELLPPVFTLRQAQEIYEAILDRPLTKPAFSKGLSFWFLPARTSLSEIPMDDRTLPFLLKGQSRDYQDLTVQGSIIWRVANAEVLGDRIDFTIDLKKGLLMGQPIDQINDQIGSLGRRYISAYVKSNTVRDLLEAGVEPLQLALRNGFAEDGTMAAMGVEIVGVGVDDVSPSSALARALQTPTFEDLQQRADEATFARRALAVEKERAIAENELSTKIELETQRKQLIAREDENARFQAEAQAAALKIDANAEAGRIRTIDQARTDMEKERMAVYADLPPMVMFAMAAQEFAGKLQNIDNLTVTPDMLSNVIGQVMSSLAPRVVLVTRQSEYQALLAAHGTRGQAAFFLRSRDQDIDEVEAVHTALQSAIQQTKAAVPNDWSVASVERDDLDRFLFTENDIVMAIGQDGLVANLAKYCSGQPVIGVMPGQSGSEGILTRVLPGEVAPLLRLIENNDAPIERRTMVSARAGGGETLCALNELFIGHCSHQSARYFIRTAGQEEYQSSSGVIVSTGTGATGWAKSIMTSTHQMFEILPTDPTALYFAREPWPSHLSGCEMRAGAIREGSVLQMTSRINDGGVIFADGIEQDFMRFDWGRRVTISIADKTLNLVSGLHENLPAH</sequence>
<dbReference type="EMBL" id="CAUJNA010000001">
    <property type="protein sequence ID" value="CAJ1370062.1"/>
    <property type="molecule type" value="Genomic_DNA"/>
</dbReference>
<feature type="domain" description="Nudix hydrolase" evidence="1">
    <location>
        <begin position="2"/>
        <end position="78"/>
    </location>
</feature>
<comment type="caution">
    <text evidence="3">The sequence shown here is derived from an EMBL/GenBank/DDBJ whole genome shotgun (WGS) entry which is preliminary data.</text>
</comment>
<dbReference type="Gene3D" id="2.60.200.30">
    <property type="entry name" value="Probable inorganic polyphosphate/atp-NAD kinase, domain 2"/>
    <property type="match status" value="1"/>
</dbReference>
<evidence type="ECO:0000313" key="3">
    <source>
        <dbReference type="EMBL" id="CAJ1370062.1"/>
    </source>
</evidence>
<proteinExistence type="predicted"/>
<dbReference type="InterPro" id="IPR000086">
    <property type="entry name" value="NUDIX_hydrolase_dom"/>
</dbReference>
<organism evidence="3 4">
    <name type="scientific">Effrenium voratum</name>
    <dbReference type="NCBI Taxonomy" id="2562239"/>
    <lineage>
        <taxon>Eukaryota</taxon>
        <taxon>Sar</taxon>
        <taxon>Alveolata</taxon>
        <taxon>Dinophyceae</taxon>
        <taxon>Suessiales</taxon>
        <taxon>Symbiodiniaceae</taxon>
        <taxon>Effrenium</taxon>
    </lineage>
</organism>
<evidence type="ECO:0000313" key="4">
    <source>
        <dbReference type="Proteomes" id="UP001178507"/>
    </source>
</evidence>
<dbReference type="CDD" id="cd18873">
    <property type="entry name" value="NUDIX_NadM_like"/>
    <property type="match status" value="1"/>
</dbReference>
<dbReference type="InterPro" id="IPR017438">
    <property type="entry name" value="ATP-NAD_kinase_N"/>
</dbReference>
<dbReference type="Pfam" id="PF00293">
    <property type="entry name" value="NUDIX"/>
    <property type="match status" value="1"/>
</dbReference>
<keyword evidence="4" id="KW-1185">Reference proteome</keyword>
<dbReference type="InterPro" id="IPR015797">
    <property type="entry name" value="NUDIX_hydrolase-like_dom_sf"/>
</dbReference>
<dbReference type="InterPro" id="IPR036390">
    <property type="entry name" value="WH_DNA-bd_sf"/>
</dbReference>
<dbReference type="PANTHER" id="PTHR43736:SF4">
    <property type="entry name" value="SLR1690 PROTEIN"/>
    <property type="match status" value="1"/>
</dbReference>
<evidence type="ECO:0000259" key="1">
    <source>
        <dbReference type="Pfam" id="PF00293"/>
    </source>
</evidence>
<dbReference type="Gene3D" id="3.90.79.10">
    <property type="entry name" value="Nucleoside Triphosphate Pyrophosphohydrolase"/>
    <property type="match status" value="1"/>
</dbReference>
<dbReference type="PANTHER" id="PTHR43736">
    <property type="entry name" value="ADP-RIBOSE PYROPHOSPHATASE"/>
    <property type="match status" value="1"/>
</dbReference>
<dbReference type="AlphaFoldDB" id="A0AA36HJ47"/>
<accession>A0AA36HJ47</accession>
<dbReference type="InterPro" id="IPR036013">
    <property type="entry name" value="Band_7/SPFH_dom_sf"/>
</dbReference>
<dbReference type="GO" id="GO:0003951">
    <property type="term" value="F:NAD+ kinase activity"/>
    <property type="evidence" value="ECO:0007669"/>
    <property type="project" value="InterPro"/>
</dbReference>
<dbReference type="Pfam" id="PF01145">
    <property type="entry name" value="Band_7"/>
    <property type="match status" value="1"/>
</dbReference>
<protein>
    <recommendedName>
        <fullName evidence="5">Nudix hydrolase domain-containing protein</fullName>
    </recommendedName>
</protein>
<reference evidence="3" key="1">
    <citation type="submission" date="2023-08" db="EMBL/GenBank/DDBJ databases">
        <authorList>
            <person name="Chen Y."/>
            <person name="Shah S."/>
            <person name="Dougan E. K."/>
            <person name="Thang M."/>
            <person name="Chan C."/>
        </authorList>
    </citation>
    <scope>NUCLEOTIDE SEQUENCE</scope>
</reference>
<dbReference type="InterPro" id="IPR036388">
    <property type="entry name" value="WH-like_DNA-bd_sf"/>
</dbReference>
<dbReference type="SUPFAM" id="SSF111331">
    <property type="entry name" value="NAD kinase/diacylglycerol kinase-like"/>
    <property type="match status" value="1"/>
</dbReference>
<dbReference type="InterPro" id="IPR001107">
    <property type="entry name" value="Band_7"/>
</dbReference>
<dbReference type="Proteomes" id="UP001178507">
    <property type="component" value="Unassembled WGS sequence"/>
</dbReference>
<dbReference type="InterPro" id="IPR016064">
    <property type="entry name" value="NAD/diacylglycerol_kinase_sf"/>
</dbReference>
<dbReference type="SUPFAM" id="SSF55811">
    <property type="entry name" value="Nudix"/>
    <property type="match status" value="1"/>
</dbReference>
<dbReference type="Gene3D" id="3.40.50.10330">
    <property type="entry name" value="Probable inorganic polyphosphate/atp-NAD kinase, domain 1"/>
    <property type="match status" value="1"/>
</dbReference>